<dbReference type="RefSeq" id="WP_090038087.1">
    <property type="nucleotide sequence ID" value="NZ_FOKI01000002.1"/>
</dbReference>
<evidence type="ECO:0008006" key="4">
    <source>
        <dbReference type="Google" id="ProtNLM"/>
    </source>
</evidence>
<dbReference type="STRING" id="84698.SAMN04488528_100236"/>
<sequence length="141" mass="16120">MPILLLGIGVALIILNVKSIKNEKNKNLNFSEVLKEKENNISDVEVKVIELRREIAETILELQKDIEDIKELVKVDEYKTIKPTQVNVENTKDDITMNEIKGDKSRQVMELLHNGLSDDDVCKELNIGKGELLLIRKLLEN</sequence>
<dbReference type="EMBL" id="FOKI01000002">
    <property type="protein sequence ID" value="SFA75021.1"/>
    <property type="molecule type" value="Genomic_DNA"/>
</dbReference>
<dbReference type="Pfam" id="PF19610">
    <property type="entry name" value="DUF6115"/>
    <property type="match status" value="1"/>
</dbReference>
<proteinExistence type="predicted"/>
<dbReference type="InterPro" id="IPR046118">
    <property type="entry name" value="DUF6115"/>
</dbReference>
<reference evidence="2 3" key="1">
    <citation type="submission" date="2016-10" db="EMBL/GenBank/DDBJ databases">
        <authorList>
            <person name="de Groot N.N."/>
        </authorList>
    </citation>
    <scope>NUCLEOTIDE SEQUENCE [LARGE SCALE GENOMIC DNA]</scope>
    <source>
        <strain evidence="2 3">DSM 12271</strain>
    </source>
</reference>
<organism evidence="2 3">
    <name type="scientific">Clostridium frigidicarnis</name>
    <dbReference type="NCBI Taxonomy" id="84698"/>
    <lineage>
        <taxon>Bacteria</taxon>
        <taxon>Bacillati</taxon>
        <taxon>Bacillota</taxon>
        <taxon>Clostridia</taxon>
        <taxon>Eubacteriales</taxon>
        <taxon>Clostridiaceae</taxon>
        <taxon>Clostridium</taxon>
    </lineage>
</organism>
<protein>
    <recommendedName>
        <fullName evidence="4">DUF2802 domain-containing protein</fullName>
    </recommendedName>
</protein>
<evidence type="ECO:0000313" key="3">
    <source>
        <dbReference type="Proteomes" id="UP000198619"/>
    </source>
</evidence>
<dbReference type="OrthoDB" id="1957165at2"/>
<keyword evidence="3" id="KW-1185">Reference proteome</keyword>
<accession>A0A1I0VFB9</accession>
<feature type="coiled-coil region" evidence="1">
    <location>
        <begin position="20"/>
        <end position="72"/>
    </location>
</feature>
<gene>
    <name evidence="2" type="ORF">SAMN04488528_100236</name>
</gene>
<dbReference type="Proteomes" id="UP000198619">
    <property type="component" value="Unassembled WGS sequence"/>
</dbReference>
<keyword evidence="1" id="KW-0175">Coiled coil</keyword>
<name>A0A1I0VFB9_9CLOT</name>
<evidence type="ECO:0000256" key="1">
    <source>
        <dbReference type="SAM" id="Coils"/>
    </source>
</evidence>
<evidence type="ECO:0000313" key="2">
    <source>
        <dbReference type="EMBL" id="SFA75021.1"/>
    </source>
</evidence>
<dbReference type="AlphaFoldDB" id="A0A1I0VFB9"/>